<organism evidence="1 2">
    <name type="scientific">Romanomermis culicivorax</name>
    <name type="common">Nematode worm</name>
    <dbReference type="NCBI Taxonomy" id="13658"/>
    <lineage>
        <taxon>Eukaryota</taxon>
        <taxon>Metazoa</taxon>
        <taxon>Ecdysozoa</taxon>
        <taxon>Nematoda</taxon>
        <taxon>Enoplea</taxon>
        <taxon>Dorylaimia</taxon>
        <taxon>Mermithida</taxon>
        <taxon>Mermithoidea</taxon>
        <taxon>Mermithidae</taxon>
        <taxon>Romanomermis</taxon>
    </lineage>
</organism>
<dbReference type="AlphaFoldDB" id="A0A915KFH5"/>
<dbReference type="WBParaSite" id="nRc.2.0.1.t37472-RA">
    <property type="protein sequence ID" value="nRc.2.0.1.t37472-RA"/>
    <property type="gene ID" value="nRc.2.0.1.g37472"/>
</dbReference>
<accession>A0A915KFH5</accession>
<evidence type="ECO:0000313" key="2">
    <source>
        <dbReference type="WBParaSite" id="nRc.2.0.1.t37472-RA"/>
    </source>
</evidence>
<sequence length="159" mass="17680">MSTTAKIPIRYCPLTTLGTPHAKILGISDHRPQKTRPTLPPDLRAPCPMESFFKISAVIYIKKLNFLTVFDNFVRSNAETFTRSGPKFIQRRCPLSFLKAAIRTIFPARANAGRTFGEHNSGTKNLFKQFSPQVEPLGEVLQAQGWHPGALAILLAEST</sequence>
<proteinExistence type="predicted"/>
<dbReference type="Proteomes" id="UP000887565">
    <property type="component" value="Unplaced"/>
</dbReference>
<protein>
    <submittedName>
        <fullName evidence="2">Uncharacterized protein</fullName>
    </submittedName>
</protein>
<reference evidence="2" key="1">
    <citation type="submission" date="2022-11" db="UniProtKB">
        <authorList>
            <consortium name="WormBaseParasite"/>
        </authorList>
    </citation>
    <scope>IDENTIFICATION</scope>
</reference>
<keyword evidence="1" id="KW-1185">Reference proteome</keyword>
<name>A0A915KFH5_ROMCU</name>
<evidence type="ECO:0000313" key="1">
    <source>
        <dbReference type="Proteomes" id="UP000887565"/>
    </source>
</evidence>